<dbReference type="STRING" id="516051.VC82_399"/>
<dbReference type="HOGENOM" id="CLU_130827_1_0_10"/>
<dbReference type="PATRIC" id="fig|516051.4.peg.414"/>
<dbReference type="Proteomes" id="UP000032726">
    <property type="component" value="Chromosome"/>
</dbReference>
<dbReference type="OrthoDB" id="328972at2"/>
<dbReference type="AlphaFoldDB" id="A0A0D5YP49"/>
<dbReference type="SUPFAM" id="SSF159888">
    <property type="entry name" value="YdhG-like"/>
    <property type="match status" value="1"/>
</dbReference>
<proteinExistence type="predicted"/>
<evidence type="ECO:0000259" key="1">
    <source>
        <dbReference type="Pfam" id="PF08818"/>
    </source>
</evidence>
<dbReference type="KEGG" id="mlt:VC82_399"/>
<accession>A0A0D5YP49</accession>
<keyword evidence="3" id="KW-1185">Reference proteome</keyword>
<feature type="domain" description="YdhG-like" evidence="1">
    <location>
        <begin position="26"/>
        <end position="127"/>
    </location>
</feature>
<organism evidence="2 3">
    <name type="scientific">Flagellimonas lutaonensis</name>
    <dbReference type="NCBI Taxonomy" id="516051"/>
    <lineage>
        <taxon>Bacteria</taxon>
        <taxon>Pseudomonadati</taxon>
        <taxon>Bacteroidota</taxon>
        <taxon>Flavobacteriia</taxon>
        <taxon>Flavobacteriales</taxon>
        <taxon>Flavobacteriaceae</taxon>
        <taxon>Flagellimonas</taxon>
    </lineage>
</organism>
<dbReference type="InterPro" id="IPR014922">
    <property type="entry name" value="YdhG-like"/>
</dbReference>
<dbReference type="Pfam" id="PF08818">
    <property type="entry name" value="DUF1801"/>
    <property type="match status" value="1"/>
</dbReference>
<name>A0A0D5YP49_9FLAO</name>
<protein>
    <recommendedName>
        <fullName evidence="1">YdhG-like domain-containing protein</fullName>
    </recommendedName>
</protein>
<dbReference type="RefSeq" id="WP_045800888.1">
    <property type="nucleotide sequence ID" value="NZ_CP011071.1"/>
</dbReference>
<sequence length="144" mass="16661">MHVDTFKIVSSPEVKAVFAGYPDFVRPKMESLRKLILEAAQETEGIAKLEETLKWGEPSYLTKNGSTIRIYWKPKKRNQYAIYFKCTSKLVPFFKKVYDQVFTFEGDRAIIFEMDNPLPKSELKCCIVAGLTYHKVKKMPQLGL</sequence>
<gene>
    <name evidence="2" type="ORF">VC82_399</name>
</gene>
<evidence type="ECO:0000313" key="2">
    <source>
        <dbReference type="EMBL" id="AKA34080.1"/>
    </source>
</evidence>
<reference evidence="2 3" key="1">
    <citation type="submission" date="2015-03" db="EMBL/GenBank/DDBJ databases">
        <title>Complete genome sequence of Muricauda lutaonensis CC-HSB-11T, isolated from a coastal hot spring.</title>
        <authorList>
            <person name="Kim K.M."/>
        </authorList>
    </citation>
    <scope>NUCLEOTIDE SEQUENCE [LARGE SCALE GENOMIC DNA]</scope>
    <source>
        <strain evidence="2 3">CC-HSB-11</strain>
    </source>
</reference>
<dbReference type="EMBL" id="CP011071">
    <property type="protein sequence ID" value="AKA34080.1"/>
    <property type="molecule type" value="Genomic_DNA"/>
</dbReference>
<evidence type="ECO:0000313" key="3">
    <source>
        <dbReference type="Proteomes" id="UP000032726"/>
    </source>
</evidence>